<feature type="non-terminal residue" evidence="3">
    <location>
        <position position="226"/>
    </location>
</feature>
<feature type="coiled-coil region" evidence="1">
    <location>
        <begin position="42"/>
        <end position="163"/>
    </location>
</feature>
<dbReference type="EMBL" id="BARW01001893">
    <property type="protein sequence ID" value="GAI65149.1"/>
    <property type="molecule type" value="Genomic_DNA"/>
</dbReference>
<organism evidence="3">
    <name type="scientific">marine sediment metagenome</name>
    <dbReference type="NCBI Taxonomy" id="412755"/>
    <lineage>
        <taxon>unclassified sequences</taxon>
        <taxon>metagenomes</taxon>
        <taxon>ecological metagenomes</taxon>
    </lineage>
</organism>
<evidence type="ECO:0000259" key="2">
    <source>
        <dbReference type="PROSITE" id="PS50892"/>
    </source>
</evidence>
<dbReference type="AlphaFoldDB" id="X1SBK5"/>
<protein>
    <recommendedName>
        <fullName evidence="2">V-SNARE coiled-coil homology domain-containing protein</fullName>
    </recommendedName>
</protein>
<keyword evidence="1" id="KW-0175">Coiled coil</keyword>
<accession>X1SBK5</accession>
<gene>
    <name evidence="3" type="ORF">S12H4_05656</name>
</gene>
<dbReference type="Gene3D" id="1.10.287.2610">
    <property type="match status" value="1"/>
</dbReference>
<proteinExistence type="predicted"/>
<dbReference type="PROSITE" id="PS50892">
    <property type="entry name" value="V_SNARE"/>
    <property type="match status" value="1"/>
</dbReference>
<comment type="caution">
    <text evidence="3">The sequence shown here is derived from an EMBL/GenBank/DDBJ whole genome shotgun (WGS) entry which is preliminary data.</text>
</comment>
<dbReference type="SUPFAM" id="SSF57997">
    <property type="entry name" value="Tropomyosin"/>
    <property type="match status" value="1"/>
</dbReference>
<feature type="domain" description="V-SNARE coiled-coil homology" evidence="2">
    <location>
        <begin position="100"/>
        <end position="164"/>
    </location>
</feature>
<evidence type="ECO:0000256" key="1">
    <source>
        <dbReference type="SAM" id="Coils"/>
    </source>
</evidence>
<sequence length="226" mass="26722">MSEVPILDAKTSLNKMTSLIVDISGLNSDYIPKLRMQPESILEKLEKYEDEKNNLMKTIESNNEEINIFKNEISQSQRDIVKYEEDNAELTKKRQELLQKIQEKQNELNETHKTIKLKQEELISRDQRLKELDDRLFTLQKDIEKFEEKLKALETELENTFMKKERFVQSYENRVAAMKILINKKYISSSLFQFIKALQFGSTLDLKNILVAIDMREDQAKKIIVK</sequence>
<reference evidence="3" key="1">
    <citation type="journal article" date="2014" name="Front. Microbiol.">
        <title>High frequency of phylogenetically diverse reductive dehalogenase-homologous genes in deep subseafloor sedimentary metagenomes.</title>
        <authorList>
            <person name="Kawai M."/>
            <person name="Futagami T."/>
            <person name="Toyoda A."/>
            <person name="Takaki Y."/>
            <person name="Nishi S."/>
            <person name="Hori S."/>
            <person name="Arai W."/>
            <person name="Tsubouchi T."/>
            <person name="Morono Y."/>
            <person name="Uchiyama I."/>
            <person name="Ito T."/>
            <person name="Fujiyama A."/>
            <person name="Inagaki F."/>
            <person name="Takami H."/>
        </authorList>
    </citation>
    <scope>NUCLEOTIDE SEQUENCE</scope>
    <source>
        <strain evidence="3">Expedition CK06-06</strain>
    </source>
</reference>
<name>X1SBK5_9ZZZZ</name>
<evidence type="ECO:0000313" key="3">
    <source>
        <dbReference type="EMBL" id="GAI65149.1"/>
    </source>
</evidence>
<dbReference type="InterPro" id="IPR042855">
    <property type="entry name" value="V_SNARE_CC"/>
</dbReference>